<proteinExistence type="predicted"/>
<dbReference type="InterPro" id="IPR011009">
    <property type="entry name" value="Kinase-like_dom_sf"/>
</dbReference>
<dbReference type="AlphaFoldDB" id="A0AAD7N2P8"/>
<organism evidence="2 3">
    <name type="scientific">Mycena metata</name>
    <dbReference type="NCBI Taxonomy" id="1033252"/>
    <lineage>
        <taxon>Eukaryota</taxon>
        <taxon>Fungi</taxon>
        <taxon>Dikarya</taxon>
        <taxon>Basidiomycota</taxon>
        <taxon>Agaricomycotina</taxon>
        <taxon>Agaricomycetes</taxon>
        <taxon>Agaricomycetidae</taxon>
        <taxon>Agaricales</taxon>
        <taxon>Marasmiineae</taxon>
        <taxon>Mycenaceae</taxon>
        <taxon>Mycena</taxon>
    </lineage>
</organism>
<comment type="caution">
    <text evidence="2">The sequence shown here is derived from an EMBL/GenBank/DDBJ whole genome shotgun (WGS) entry which is preliminary data.</text>
</comment>
<feature type="domain" description="Protein kinase" evidence="1">
    <location>
        <begin position="1"/>
        <end position="193"/>
    </location>
</feature>
<gene>
    <name evidence="2" type="ORF">B0H16DRAFT_1858346</name>
</gene>
<evidence type="ECO:0000313" key="3">
    <source>
        <dbReference type="Proteomes" id="UP001215598"/>
    </source>
</evidence>
<name>A0AAD7N2P8_9AGAR</name>
<evidence type="ECO:0000313" key="2">
    <source>
        <dbReference type="EMBL" id="KAJ7743769.1"/>
    </source>
</evidence>
<dbReference type="GO" id="GO:0004672">
    <property type="term" value="F:protein kinase activity"/>
    <property type="evidence" value="ECO:0007669"/>
    <property type="project" value="InterPro"/>
</dbReference>
<keyword evidence="3" id="KW-1185">Reference proteome</keyword>
<dbReference type="GO" id="GO:0005524">
    <property type="term" value="F:ATP binding"/>
    <property type="evidence" value="ECO:0007669"/>
    <property type="project" value="InterPro"/>
</dbReference>
<dbReference type="Proteomes" id="UP001215598">
    <property type="component" value="Unassembled WGS sequence"/>
</dbReference>
<accession>A0AAD7N2P8</accession>
<dbReference type="Gene3D" id="1.10.510.10">
    <property type="entry name" value="Transferase(Phosphotransferase) domain 1"/>
    <property type="match status" value="1"/>
</dbReference>
<dbReference type="InterPro" id="IPR000719">
    <property type="entry name" value="Prot_kinase_dom"/>
</dbReference>
<reference evidence="2" key="1">
    <citation type="submission" date="2023-03" db="EMBL/GenBank/DDBJ databases">
        <title>Massive genome expansion in bonnet fungi (Mycena s.s.) driven by repeated elements and novel gene families across ecological guilds.</title>
        <authorList>
            <consortium name="Lawrence Berkeley National Laboratory"/>
            <person name="Harder C.B."/>
            <person name="Miyauchi S."/>
            <person name="Viragh M."/>
            <person name="Kuo A."/>
            <person name="Thoen E."/>
            <person name="Andreopoulos B."/>
            <person name="Lu D."/>
            <person name="Skrede I."/>
            <person name="Drula E."/>
            <person name="Henrissat B."/>
            <person name="Morin E."/>
            <person name="Kohler A."/>
            <person name="Barry K."/>
            <person name="LaButti K."/>
            <person name="Morin E."/>
            <person name="Salamov A."/>
            <person name="Lipzen A."/>
            <person name="Mereny Z."/>
            <person name="Hegedus B."/>
            <person name="Baldrian P."/>
            <person name="Stursova M."/>
            <person name="Weitz H."/>
            <person name="Taylor A."/>
            <person name="Grigoriev I.V."/>
            <person name="Nagy L.G."/>
            <person name="Martin F."/>
            <person name="Kauserud H."/>
        </authorList>
    </citation>
    <scope>NUCLEOTIDE SEQUENCE</scope>
    <source>
        <strain evidence="2">CBHHK182m</strain>
    </source>
</reference>
<evidence type="ECO:0000259" key="1">
    <source>
        <dbReference type="PROSITE" id="PS50011"/>
    </source>
</evidence>
<protein>
    <recommendedName>
        <fullName evidence="1">Protein kinase domain-containing protein</fullName>
    </recommendedName>
</protein>
<dbReference type="PROSITE" id="PS50011">
    <property type="entry name" value="PROTEIN_KINASE_DOM"/>
    <property type="match status" value="1"/>
</dbReference>
<feature type="non-terminal residue" evidence="2">
    <location>
        <position position="215"/>
    </location>
</feature>
<sequence length="215" mass="24450">PFFQTVYEFVKFLQQVLEGLVSLHRKNIAHLDICCCNILVDSTTMFPGGFHFIHMNTPSTGIGSIAEVGYRPSDDPTKSRPHVMHNRTAAGPLNYHLIDFSRSVWYPDFESRGLVVGGESENLKRVERHRGHLIPEISDTVPYDPFKVDVRLVGEMWYAGLDFVMPLVSNLLHDDPTQRPTAAGALKMFERLVHDVHGTQLDKPIMIHHYSSRSR</sequence>
<dbReference type="SUPFAM" id="SSF56112">
    <property type="entry name" value="Protein kinase-like (PK-like)"/>
    <property type="match status" value="1"/>
</dbReference>
<dbReference type="EMBL" id="JARKIB010000089">
    <property type="protein sequence ID" value="KAJ7743769.1"/>
    <property type="molecule type" value="Genomic_DNA"/>
</dbReference>